<evidence type="ECO:0000313" key="2">
    <source>
        <dbReference type="Proteomes" id="UP000003157"/>
    </source>
</evidence>
<dbReference type="HOGENOM" id="CLU_1841732_0_0_9"/>
<dbReference type="Proteomes" id="UP000003157">
    <property type="component" value="Unassembled WGS sequence"/>
</dbReference>
<name>E7GBY6_9FIRM</name>
<reference evidence="1 2" key="1">
    <citation type="submission" date="2010-12" db="EMBL/GenBank/DDBJ databases">
        <title>The Genome Sequence of Coprobacillus sp. strain 29_1.</title>
        <authorList>
            <consortium name="The Broad Institute Genome Sequencing Platform"/>
            <person name="Earl A."/>
            <person name="Ward D."/>
            <person name="Feldgarden M."/>
            <person name="Gevers D."/>
            <person name="Daigneault M."/>
            <person name="Sibley C.D."/>
            <person name="White A."/>
            <person name="Strauss J."/>
            <person name="Allen-Vercoe E."/>
            <person name="Young S.K."/>
            <person name="Zeng Q."/>
            <person name="Gargeya S."/>
            <person name="Fitzgerald M."/>
            <person name="Haas B."/>
            <person name="Abouelleil A."/>
            <person name="Alvarado L."/>
            <person name="Arachchi H.M."/>
            <person name="Berlin A."/>
            <person name="Brown A."/>
            <person name="Chapman S.B."/>
            <person name="Chen Z."/>
            <person name="Dunbar C."/>
            <person name="Freedman E."/>
            <person name="Gearin G."/>
            <person name="Gellesch M."/>
            <person name="Goldberg J."/>
            <person name="Griggs A."/>
            <person name="Gujja S."/>
            <person name="Heilman E."/>
            <person name="Heiman D."/>
            <person name="Howarth C."/>
            <person name="Larson L."/>
            <person name="Lui A."/>
            <person name="MacDonald P.J.P."/>
            <person name="Mehta T."/>
            <person name="Montmayeur A."/>
            <person name="Murphy C."/>
            <person name="Neiman D."/>
            <person name="Pearson M."/>
            <person name="Priest M."/>
            <person name="Roberts A."/>
            <person name="Saif S."/>
            <person name="Shea T."/>
            <person name="Shenoy N."/>
            <person name="Sisk P."/>
            <person name="Stolte C."/>
            <person name="Sykes S."/>
            <person name="White J."/>
            <person name="Yandava C."/>
            <person name="Nusbaum C."/>
            <person name="Birren B."/>
        </authorList>
    </citation>
    <scope>NUCLEOTIDE SEQUENCE [LARGE SCALE GENOMIC DNA]</scope>
    <source>
        <strain evidence="1 2">29_1</strain>
    </source>
</reference>
<keyword evidence="2" id="KW-1185">Reference proteome</keyword>
<proteinExistence type="predicted"/>
<gene>
    <name evidence="1" type="ORF">HMPREF9488_02277</name>
</gene>
<dbReference type="RefSeq" id="WP_008789367.1">
    <property type="nucleotide sequence ID" value="NZ_AKCB01000001.1"/>
</dbReference>
<dbReference type="GeneID" id="78230214"/>
<comment type="caution">
    <text evidence="1">The sequence shown here is derived from an EMBL/GenBank/DDBJ whole genome shotgun (WGS) entry which is preliminary data.</text>
</comment>
<dbReference type="AlphaFoldDB" id="E7GBY6"/>
<dbReference type="EMBL" id="ADKX01000036">
    <property type="protein sequence ID" value="EFW04548.1"/>
    <property type="molecule type" value="Genomic_DNA"/>
</dbReference>
<evidence type="ECO:0000313" key="1">
    <source>
        <dbReference type="EMBL" id="EFW04548.1"/>
    </source>
</evidence>
<accession>E7GBY6</accession>
<protein>
    <submittedName>
        <fullName evidence="1">Uncharacterized protein</fullName>
    </submittedName>
</protein>
<sequence length="139" mass="16099">MKIISTVKVLENGCVQLPKEMMEHLLLKTGDSIKIEWERQPIREKCFQVREDNEEEMFNEGFYCILERFFENCHIPLESVQILESDGTMTLTTSDHLVSSLGAEVVSCLMLQEVDFERLADDLADCINDIYEDECLQNT</sequence>
<dbReference type="eggNOG" id="ENOG502ZT9U">
    <property type="taxonomic scope" value="Bacteria"/>
</dbReference>
<organism evidence="1 2">
    <name type="scientific">Coprobacillus cateniformis</name>
    <dbReference type="NCBI Taxonomy" id="100884"/>
    <lineage>
        <taxon>Bacteria</taxon>
        <taxon>Bacillati</taxon>
        <taxon>Bacillota</taxon>
        <taxon>Erysipelotrichia</taxon>
        <taxon>Erysipelotrichales</taxon>
        <taxon>Coprobacillaceae</taxon>
        <taxon>Coprobacillus</taxon>
    </lineage>
</organism>
<dbReference type="STRING" id="100884.GCA_000269565_02391"/>
<dbReference type="OrthoDB" id="9979183at2"/>